<dbReference type="Proteomes" id="UP000460718">
    <property type="component" value="Unassembled WGS sequence"/>
</dbReference>
<dbReference type="InterPro" id="IPR006600">
    <property type="entry name" value="HTH_CenpB_DNA-bd_dom"/>
</dbReference>
<evidence type="ECO:0000313" key="4">
    <source>
        <dbReference type="EMBL" id="KAE9227855.1"/>
    </source>
</evidence>
<keyword evidence="6" id="KW-1185">Reference proteome</keyword>
<accession>A0A6A3IXU9</accession>
<reference evidence="3 8" key="1">
    <citation type="submission" date="2018-09" db="EMBL/GenBank/DDBJ databases">
        <title>Genomic investigation of the strawberry pathogen Phytophthora fragariae indicates pathogenicity is determined by transcriptional variation in three key races.</title>
        <authorList>
            <person name="Adams T.M."/>
            <person name="Armitage A.D."/>
            <person name="Sobczyk M.K."/>
            <person name="Bates H.J."/>
            <person name="Dunwell J.M."/>
            <person name="Nellist C.F."/>
            <person name="Harrison R.J."/>
        </authorList>
    </citation>
    <scope>NUCLEOTIDE SEQUENCE [LARGE SCALE GENOMIC DNA]</scope>
    <source>
        <strain evidence="5 7">BC-1</strain>
        <strain evidence="4 6">NOV-27</strain>
        <strain evidence="3 8">SCRP245</strain>
    </source>
</reference>
<evidence type="ECO:0000313" key="5">
    <source>
        <dbReference type="EMBL" id="KAE9231516.1"/>
    </source>
</evidence>
<dbReference type="AlphaFoldDB" id="A0A6A3IXU9"/>
<dbReference type="PANTHER" id="PTHR19303">
    <property type="entry name" value="TRANSPOSON"/>
    <property type="match status" value="1"/>
</dbReference>
<dbReference type="GO" id="GO:0005634">
    <property type="term" value="C:nucleus"/>
    <property type="evidence" value="ECO:0007669"/>
    <property type="project" value="TreeGrafter"/>
</dbReference>
<evidence type="ECO:0000259" key="2">
    <source>
        <dbReference type="PROSITE" id="PS51253"/>
    </source>
</evidence>
<dbReference type="PANTHER" id="PTHR19303:SF57">
    <property type="entry name" value="HTH CENPB-TYPE DOMAIN-CONTAINING PROTEIN"/>
    <property type="match status" value="1"/>
</dbReference>
<proteinExistence type="predicted"/>
<gene>
    <name evidence="5" type="ORF">PF002_g12674</name>
    <name evidence="4" type="ORF">PF005_g4543</name>
    <name evidence="3" type="ORF">PF011_g19751</name>
</gene>
<evidence type="ECO:0000313" key="8">
    <source>
        <dbReference type="Proteomes" id="UP000460718"/>
    </source>
</evidence>
<dbReference type="PROSITE" id="PS51253">
    <property type="entry name" value="HTH_CENPB"/>
    <property type="match status" value="1"/>
</dbReference>
<dbReference type="InterPro" id="IPR050863">
    <property type="entry name" value="CenT-Element_Derived"/>
</dbReference>
<dbReference type="EMBL" id="QXGB01000148">
    <property type="protein sequence ID" value="KAE9227855.1"/>
    <property type="molecule type" value="Genomic_DNA"/>
</dbReference>
<sequence length="458" mass="50099">MVIRRSCYNKEDVKEALDRAYEGETFAAVARTSSVPLRTLFKKSKELQTTGGITELRRGPKPALSAEQEADVVAWVAGMQRAGFPVGPSRVLERVNKIYERLHGATTRTGTPFQPLSMGWYQRFLGRHPVLTMRTAQKIARVRNIVEMDAVRSLFHAIAKRVVELKLSADRVFNVDETSFMPKGTSCKVLALKGSTNVWSKETRPNFHMTVVAAVSATGDAIPPLIIVPGKRINKKDKAAFTIEGACVTGAPKGFSNGSVFRLWLTMFATQLKKLKVALPIVLVLDNSSTHLDLESIGDAHDLGILLLALPPNATHMYQPLDVAVFKPFKGDVKDALQAKLLSTADTVLSKKDAIQIACSAYQSAIIDRPDNAISGFRCTGLFPPSFVKMAERYSVYPNGGASGRIGTEAWLKRRRENVQQEARVEILTLPAAPDSASKKARLTVDIAGKLVGNEVTV</sequence>
<dbReference type="Proteomes" id="UP000440367">
    <property type="component" value="Unassembled WGS sequence"/>
</dbReference>
<evidence type="ECO:0000313" key="6">
    <source>
        <dbReference type="Proteomes" id="UP000433483"/>
    </source>
</evidence>
<protein>
    <recommendedName>
        <fullName evidence="2">HTH CENPB-type domain-containing protein</fullName>
    </recommendedName>
</protein>
<dbReference type="InterPro" id="IPR004875">
    <property type="entry name" value="DDE_SF_endonuclease_dom"/>
</dbReference>
<evidence type="ECO:0000313" key="7">
    <source>
        <dbReference type="Proteomes" id="UP000440367"/>
    </source>
</evidence>
<comment type="caution">
    <text evidence="3">The sequence shown here is derived from an EMBL/GenBank/DDBJ whole genome shotgun (WGS) entry which is preliminary data.</text>
</comment>
<dbReference type="Pfam" id="PF03184">
    <property type="entry name" value="DDE_1"/>
    <property type="match status" value="1"/>
</dbReference>
<dbReference type="OrthoDB" id="78733at2759"/>
<evidence type="ECO:0000256" key="1">
    <source>
        <dbReference type="ARBA" id="ARBA00023125"/>
    </source>
</evidence>
<evidence type="ECO:0000313" key="3">
    <source>
        <dbReference type="EMBL" id="KAE8987000.1"/>
    </source>
</evidence>
<dbReference type="EMBL" id="QXFW01001700">
    <property type="protein sequence ID" value="KAE8987000.1"/>
    <property type="molecule type" value="Genomic_DNA"/>
</dbReference>
<dbReference type="EMBL" id="QXGD01000619">
    <property type="protein sequence ID" value="KAE9231516.1"/>
    <property type="molecule type" value="Genomic_DNA"/>
</dbReference>
<name>A0A6A3IXU9_9STRA</name>
<organism evidence="3 8">
    <name type="scientific">Phytophthora fragariae</name>
    <dbReference type="NCBI Taxonomy" id="53985"/>
    <lineage>
        <taxon>Eukaryota</taxon>
        <taxon>Sar</taxon>
        <taxon>Stramenopiles</taxon>
        <taxon>Oomycota</taxon>
        <taxon>Peronosporomycetes</taxon>
        <taxon>Peronosporales</taxon>
        <taxon>Peronosporaceae</taxon>
        <taxon>Phytophthora</taxon>
    </lineage>
</organism>
<dbReference type="GO" id="GO:0003677">
    <property type="term" value="F:DNA binding"/>
    <property type="evidence" value="ECO:0007669"/>
    <property type="project" value="UniProtKB-KW"/>
</dbReference>
<keyword evidence="1" id="KW-0238">DNA-binding</keyword>
<feature type="domain" description="HTH CENPB-type" evidence="2">
    <location>
        <begin position="56"/>
        <end position="134"/>
    </location>
</feature>
<dbReference type="Proteomes" id="UP000433483">
    <property type="component" value="Unassembled WGS sequence"/>
</dbReference>